<evidence type="ECO:0000256" key="3">
    <source>
        <dbReference type="ARBA" id="ARBA00022475"/>
    </source>
</evidence>
<feature type="compositionally biased region" description="Low complexity" evidence="15">
    <location>
        <begin position="638"/>
        <end position="654"/>
    </location>
</feature>
<dbReference type="GO" id="GO:0071972">
    <property type="term" value="F:peptidoglycan L,D-transpeptidase activity"/>
    <property type="evidence" value="ECO:0007669"/>
    <property type="project" value="TreeGrafter"/>
</dbReference>
<dbReference type="Gene3D" id="3.90.1310.10">
    <property type="entry name" value="Penicillin-binding protein 2a (Domain 2)"/>
    <property type="match status" value="1"/>
</dbReference>
<comment type="pathway">
    <text evidence="14">Cell wall biogenesis; peptidoglycan biosynthesis.</text>
</comment>
<keyword evidence="13 14" id="KW-0961">Cell wall biogenesis/degradation</keyword>
<evidence type="ECO:0000256" key="7">
    <source>
        <dbReference type="ARBA" id="ARBA00022692"/>
    </source>
</evidence>
<dbReference type="RefSeq" id="WP_276662790.1">
    <property type="nucleotide sequence ID" value="NZ_SSFD01000399.1"/>
</dbReference>
<evidence type="ECO:0000259" key="16">
    <source>
        <dbReference type="Pfam" id="PF00905"/>
    </source>
</evidence>
<keyword evidence="6 14" id="KW-0645">Protease</keyword>
<feature type="compositionally biased region" description="Acidic residues" evidence="15">
    <location>
        <begin position="620"/>
        <end position="632"/>
    </location>
</feature>
<evidence type="ECO:0000256" key="9">
    <source>
        <dbReference type="ARBA" id="ARBA00022960"/>
    </source>
</evidence>
<feature type="binding site" evidence="14">
    <location>
        <position position="351"/>
    </location>
    <ligand>
        <name>Zn(2+)</name>
        <dbReference type="ChEBI" id="CHEBI:29105"/>
    </ligand>
</feature>
<keyword evidence="5 14" id="KW-0121">Carboxypeptidase</keyword>
<evidence type="ECO:0000256" key="8">
    <source>
        <dbReference type="ARBA" id="ARBA00022801"/>
    </source>
</evidence>
<gene>
    <name evidence="14 18" type="primary">mrdA</name>
    <name evidence="18" type="ORF">E6Q80_23265</name>
</gene>
<dbReference type="EMBL" id="SSFD01000399">
    <property type="protein sequence ID" value="TXH78146.1"/>
    <property type="molecule type" value="Genomic_DNA"/>
</dbReference>
<dbReference type="SUPFAM" id="SSF56601">
    <property type="entry name" value="beta-lactamase/transpeptidase-like"/>
    <property type="match status" value="1"/>
</dbReference>
<dbReference type="FunFam" id="3.40.710.10:FF:000024">
    <property type="entry name" value="Penicillin-binding protein 2"/>
    <property type="match status" value="1"/>
</dbReference>
<dbReference type="InterPro" id="IPR050515">
    <property type="entry name" value="Beta-lactam/transpept"/>
</dbReference>
<feature type="region of interest" description="Disordered" evidence="15">
    <location>
        <begin position="617"/>
        <end position="681"/>
    </location>
</feature>
<comment type="caution">
    <text evidence="18">The sequence shown here is derived from an EMBL/GenBank/DDBJ whole genome shotgun (WGS) entry which is preliminary data.</text>
</comment>
<dbReference type="Pfam" id="PF00905">
    <property type="entry name" value="Transpeptidase"/>
    <property type="match status" value="1"/>
</dbReference>
<evidence type="ECO:0000256" key="5">
    <source>
        <dbReference type="ARBA" id="ARBA00022645"/>
    </source>
</evidence>
<keyword evidence="14" id="KW-0479">Metal-binding</keyword>
<evidence type="ECO:0000313" key="18">
    <source>
        <dbReference type="EMBL" id="TXH78146.1"/>
    </source>
</evidence>
<evidence type="ECO:0000256" key="4">
    <source>
        <dbReference type="ARBA" id="ARBA00022519"/>
    </source>
</evidence>
<comment type="function">
    <text evidence="14">Catalyzes cross-linking of the peptidoglycan cell wall.</text>
</comment>
<keyword evidence="3 14" id="KW-1003">Cell membrane</keyword>
<keyword evidence="7 14" id="KW-0812">Transmembrane</keyword>
<comment type="cofactor">
    <cofactor evidence="14">
        <name>Zn(2+)</name>
        <dbReference type="ChEBI" id="CHEBI:29105"/>
    </cofactor>
    <text evidence="14">Binds one Zn(2+) ion per subunit.</text>
</comment>
<dbReference type="PANTHER" id="PTHR30627:SF2">
    <property type="entry name" value="PEPTIDOGLYCAN D,D-TRANSPEPTIDASE MRDA"/>
    <property type="match status" value="1"/>
</dbReference>
<reference evidence="18 19" key="1">
    <citation type="submission" date="2018-09" db="EMBL/GenBank/DDBJ databases">
        <title>Metagenome Assembled Genomes from an Advanced Water Purification Facility.</title>
        <authorList>
            <person name="Stamps B.W."/>
            <person name="Spear J.R."/>
        </authorList>
    </citation>
    <scope>NUCLEOTIDE SEQUENCE [LARGE SCALE GENOMIC DNA]</scope>
    <source>
        <strain evidence="18">Bin_27_1</strain>
    </source>
</reference>
<dbReference type="UniPathway" id="UPA00219"/>
<sequence length="681" mass="74651">MTEFRAPAVELARFRLRVVVAAVFVLVCFGLLAARFHHLQVKRHDYFLTRAEDNRIALLPVVPHRGTIVDRKGVVLARNYATYTLEITPSQVRDLDATLDELASLLPIDGRDRRRFRKLYEESRNFESVPLRSRLTDEEVARVVSQRYRLPGVDVKARLLRDYPQGTTASHVIGYIGRITERDVERIEEAGNAANYRGSQHMGKAGLEQSYEHELHGTTGFEQVEVNAGGRAVRALSHTPATPGNDLELTLDIELQKVAEKAFGDRRGALVAIEPSTGGVLALASMPTYDPNLFVDGISTQDWKALNDSPDHPMLHRAIYSTYPPGSTFKPFMALAGLETGKRTARQAIHDVGYFNSGGHRFMDDKIGGHGMVDLHKSIVVSCNTYYYQLANDLGIEGIAGFMAPFGFGERTGIDLPGEATGVLPSPEWKRKRFKKAEQQRWFGGETISVGIGQGYNAYTPLQLANALAALVNRGRLYRPHVVKYVVDSRTGERRAVEPEPLRQIPLRDAHLRAVLDAMVDVNRTGTGKRAFKGAPYTVGGKTGTAQVFSLRGQRYVEGRVRERLRDHSWFVAYAPAENPKIALAVLVENGGFGAQSAAPIARQVIDYYLLDQRAGAPAAEDEEGAESEEGAEGGGEASPATPAVESATPAEEPTAPPQPRPVPQPAAVPAPQPGVARSTR</sequence>
<evidence type="ECO:0000256" key="2">
    <source>
        <dbReference type="ARBA" id="ARBA00004236"/>
    </source>
</evidence>
<name>A0A5C7S588_THASP</name>
<evidence type="ECO:0000256" key="1">
    <source>
        <dbReference type="ARBA" id="ARBA00004167"/>
    </source>
</evidence>
<dbReference type="NCBIfam" id="TIGR03423">
    <property type="entry name" value="pbp2_mrdA"/>
    <property type="match status" value="1"/>
</dbReference>
<keyword evidence="12 14" id="KW-0472">Membrane</keyword>
<keyword evidence="9 14" id="KW-0133">Cell shape</keyword>
<evidence type="ECO:0000259" key="17">
    <source>
        <dbReference type="Pfam" id="PF03717"/>
    </source>
</evidence>
<dbReference type="GO" id="GO:0008270">
    <property type="term" value="F:zinc ion binding"/>
    <property type="evidence" value="ECO:0007669"/>
    <property type="project" value="UniProtKB-UniRule"/>
</dbReference>
<evidence type="ECO:0000256" key="11">
    <source>
        <dbReference type="ARBA" id="ARBA00022989"/>
    </source>
</evidence>
<dbReference type="AlphaFoldDB" id="A0A5C7S588"/>
<dbReference type="EC" id="3.4.16.4" evidence="14"/>
<keyword evidence="4 14" id="KW-0997">Cell inner membrane</keyword>
<dbReference type="GO" id="GO:0071555">
    <property type="term" value="P:cell wall organization"/>
    <property type="evidence" value="ECO:0007669"/>
    <property type="project" value="UniProtKB-KW"/>
</dbReference>
<dbReference type="InterPro" id="IPR036138">
    <property type="entry name" value="PBP_dimer_sf"/>
</dbReference>
<feature type="domain" description="Penicillin-binding protein transpeptidase" evidence="16">
    <location>
        <begin position="268"/>
        <end position="606"/>
    </location>
</feature>
<dbReference type="PANTHER" id="PTHR30627">
    <property type="entry name" value="PEPTIDOGLYCAN D,D-TRANSPEPTIDASE"/>
    <property type="match status" value="1"/>
</dbReference>
<dbReference type="HAMAP" id="MF_02081">
    <property type="entry name" value="MrdA_transpept"/>
    <property type="match status" value="1"/>
</dbReference>
<dbReference type="Pfam" id="PF03717">
    <property type="entry name" value="PBP_dimer"/>
    <property type="match status" value="1"/>
</dbReference>
<evidence type="ECO:0000256" key="10">
    <source>
        <dbReference type="ARBA" id="ARBA00022984"/>
    </source>
</evidence>
<organism evidence="18 19">
    <name type="scientific">Thauera aminoaromatica</name>
    <dbReference type="NCBI Taxonomy" id="164330"/>
    <lineage>
        <taxon>Bacteria</taxon>
        <taxon>Pseudomonadati</taxon>
        <taxon>Pseudomonadota</taxon>
        <taxon>Betaproteobacteria</taxon>
        <taxon>Rhodocyclales</taxon>
        <taxon>Zoogloeaceae</taxon>
        <taxon>Thauera</taxon>
    </lineage>
</organism>
<evidence type="ECO:0000256" key="13">
    <source>
        <dbReference type="ARBA" id="ARBA00023316"/>
    </source>
</evidence>
<dbReference type="InterPro" id="IPR017790">
    <property type="entry name" value="Penicillin-binding_protein_2"/>
</dbReference>
<dbReference type="GO" id="GO:0005886">
    <property type="term" value="C:plasma membrane"/>
    <property type="evidence" value="ECO:0007669"/>
    <property type="project" value="UniProtKB-SubCell"/>
</dbReference>
<comment type="catalytic activity">
    <reaction evidence="14">
        <text>Preferential cleavage: (Ac)2-L-Lys-D-Ala-|-D-Ala. Also transpeptidation of peptidyl-alanyl moieties that are N-acyl substituents of D-alanine.</text>
        <dbReference type="EC" id="3.4.16.4"/>
    </reaction>
</comment>
<comment type="similarity">
    <text evidence="14">Belongs to the transpeptidase family. MrdA subfamily.</text>
</comment>
<feature type="binding site" evidence="14">
    <location>
        <position position="364"/>
    </location>
    <ligand>
        <name>Zn(2+)</name>
        <dbReference type="ChEBI" id="CHEBI:29105"/>
    </ligand>
</feature>
<protein>
    <recommendedName>
        <fullName evidence="14">Peptidoglycan D,D-transpeptidase MrdA</fullName>
        <ecNumber evidence="14">3.4.16.4</ecNumber>
    </recommendedName>
    <alternativeName>
        <fullName evidence="14">Penicillin-binding protein 2</fullName>
        <shortName evidence="14">PBP-2</shortName>
    </alternativeName>
</protein>
<evidence type="ECO:0000256" key="14">
    <source>
        <dbReference type="HAMAP-Rule" id="MF_02081"/>
    </source>
</evidence>
<accession>A0A5C7S588</accession>
<dbReference type="InterPro" id="IPR005311">
    <property type="entry name" value="PBP_dimer"/>
</dbReference>
<evidence type="ECO:0000313" key="19">
    <source>
        <dbReference type="Proteomes" id="UP000321192"/>
    </source>
</evidence>
<keyword evidence="14" id="KW-0862">Zinc</keyword>
<dbReference type="SUPFAM" id="SSF56519">
    <property type="entry name" value="Penicillin binding protein dimerisation domain"/>
    <property type="match status" value="1"/>
</dbReference>
<dbReference type="GO" id="GO:0009252">
    <property type="term" value="P:peptidoglycan biosynthetic process"/>
    <property type="evidence" value="ECO:0007669"/>
    <property type="project" value="UniProtKB-UniRule"/>
</dbReference>
<feature type="compositionally biased region" description="Pro residues" evidence="15">
    <location>
        <begin position="655"/>
        <end position="673"/>
    </location>
</feature>
<dbReference type="GO" id="GO:0009002">
    <property type="term" value="F:serine-type D-Ala-D-Ala carboxypeptidase activity"/>
    <property type="evidence" value="ECO:0007669"/>
    <property type="project" value="UniProtKB-UniRule"/>
</dbReference>
<keyword evidence="10 14" id="KW-0573">Peptidoglycan synthesis</keyword>
<keyword evidence="11 14" id="KW-1133">Transmembrane helix</keyword>
<dbReference type="Gene3D" id="3.30.1390.30">
    <property type="entry name" value="Penicillin-binding protein 2a, domain 3"/>
    <property type="match status" value="1"/>
</dbReference>
<dbReference type="GO" id="GO:0006508">
    <property type="term" value="P:proteolysis"/>
    <property type="evidence" value="ECO:0007669"/>
    <property type="project" value="UniProtKB-KW"/>
</dbReference>
<evidence type="ECO:0000256" key="12">
    <source>
        <dbReference type="ARBA" id="ARBA00023136"/>
    </source>
</evidence>
<dbReference type="InterPro" id="IPR001460">
    <property type="entry name" value="PCN-bd_Tpept"/>
</dbReference>
<feature type="binding site" evidence="14">
    <location>
        <position position="383"/>
    </location>
    <ligand>
        <name>Zn(2+)</name>
        <dbReference type="ChEBI" id="CHEBI:29105"/>
    </ligand>
</feature>
<dbReference type="Proteomes" id="UP000321192">
    <property type="component" value="Unassembled WGS sequence"/>
</dbReference>
<evidence type="ECO:0000256" key="6">
    <source>
        <dbReference type="ARBA" id="ARBA00022670"/>
    </source>
</evidence>
<proteinExistence type="inferred from homology"/>
<dbReference type="GO" id="GO:0008658">
    <property type="term" value="F:penicillin binding"/>
    <property type="evidence" value="ECO:0007669"/>
    <property type="project" value="InterPro"/>
</dbReference>
<dbReference type="InterPro" id="IPR012338">
    <property type="entry name" value="Beta-lactam/transpept-like"/>
</dbReference>
<feature type="domain" description="Penicillin-binding protein dimerisation" evidence="17">
    <location>
        <begin position="61"/>
        <end position="235"/>
    </location>
</feature>
<comment type="subcellular location">
    <subcellularLocation>
        <location evidence="2">Cell membrane</location>
    </subcellularLocation>
    <subcellularLocation>
        <location evidence="1">Membrane</location>
        <topology evidence="1">Single-pass membrane protein</topology>
    </subcellularLocation>
</comment>
<keyword evidence="8 14" id="KW-0378">Hydrolase</keyword>
<evidence type="ECO:0000256" key="15">
    <source>
        <dbReference type="SAM" id="MobiDB-lite"/>
    </source>
</evidence>
<dbReference type="GO" id="GO:0008360">
    <property type="term" value="P:regulation of cell shape"/>
    <property type="evidence" value="ECO:0007669"/>
    <property type="project" value="UniProtKB-KW"/>
</dbReference>
<feature type="binding site" evidence="14">
    <location>
        <position position="370"/>
    </location>
    <ligand>
        <name>Zn(2+)</name>
        <dbReference type="ChEBI" id="CHEBI:29105"/>
    </ligand>
</feature>
<dbReference type="Gene3D" id="3.40.710.10">
    <property type="entry name" value="DD-peptidase/beta-lactamase superfamily"/>
    <property type="match status" value="1"/>
</dbReference>
<feature type="active site" description="Acyl-ester intermediate" evidence="14">
    <location>
        <position position="327"/>
    </location>
</feature>